<accession>B6HRF5</accession>
<dbReference type="HOGENOM" id="CLU_1787459_0_0_1"/>
<dbReference type="VEuPathDB" id="FungiDB:PCH_Pc22g07820"/>
<keyword evidence="2" id="KW-1185">Reference proteome</keyword>
<evidence type="ECO:0000313" key="2">
    <source>
        <dbReference type="Proteomes" id="UP000000724"/>
    </source>
</evidence>
<protein>
    <submittedName>
        <fullName evidence="1">Uncharacterized protein</fullName>
    </submittedName>
</protein>
<reference evidence="1 2" key="1">
    <citation type="journal article" date="2008" name="Nat. Biotechnol.">
        <title>Genome sequencing and analysis of the filamentous fungus Penicillium chrysogenum.</title>
        <authorList>
            <person name="van den Berg M.A."/>
            <person name="Albang R."/>
            <person name="Albermann K."/>
            <person name="Badger J.H."/>
            <person name="Daran J.-M."/>
            <person name="Driessen A.J.M."/>
            <person name="Garcia-Estrada C."/>
            <person name="Fedorova N.D."/>
            <person name="Harris D.M."/>
            <person name="Heijne W.H.M."/>
            <person name="Joardar V.S."/>
            <person name="Kiel J.A.K.W."/>
            <person name="Kovalchuk A."/>
            <person name="Martin J.F."/>
            <person name="Nierman W.C."/>
            <person name="Nijland J.G."/>
            <person name="Pronk J.T."/>
            <person name="Roubos J.A."/>
            <person name="van der Klei I.J."/>
            <person name="van Peij N.N.M.E."/>
            <person name="Veenhuis M."/>
            <person name="von Doehren H."/>
            <person name="Wagner C."/>
            <person name="Wortman J.R."/>
            <person name="Bovenberg R.A.L."/>
        </authorList>
    </citation>
    <scope>NUCLEOTIDE SEQUENCE [LARGE SCALE GENOMIC DNA]</scope>
    <source>
        <strain evidence="2">ATCC 28089 / DSM 1075 / NRRL 1951 / Wisconsin 54-1255</strain>
    </source>
</reference>
<gene>
    <name evidence="1" type="ORF">Pc22g07820</name>
    <name evidence="1" type="ORF">PCH_Pc22g07820</name>
</gene>
<organism evidence="1 2">
    <name type="scientific">Penicillium rubens (strain ATCC 28089 / DSM 1075 / NRRL 1951 / Wisconsin 54-1255)</name>
    <name type="common">Penicillium chrysogenum</name>
    <dbReference type="NCBI Taxonomy" id="500485"/>
    <lineage>
        <taxon>Eukaryota</taxon>
        <taxon>Fungi</taxon>
        <taxon>Dikarya</taxon>
        <taxon>Ascomycota</taxon>
        <taxon>Pezizomycotina</taxon>
        <taxon>Eurotiomycetes</taxon>
        <taxon>Eurotiomycetidae</taxon>
        <taxon>Eurotiales</taxon>
        <taxon>Aspergillaceae</taxon>
        <taxon>Penicillium</taxon>
        <taxon>Penicillium chrysogenum species complex</taxon>
    </lineage>
</organism>
<proteinExistence type="predicted"/>
<dbReference type="Proteomes" id="UP000000724">
    <property type="component" value="Contig Pc00c22"/>
</dbReference>
<name>B6HRF5_PENRW</name>
<dbReference type="EMBL" id="AM920437">
    <property type="protein sequence ID" value="CAP98070.1"/>
    <property type="molecule type" value="Genomic_DNA"/>
</dbReference>
<evidence type="ECO:0000313" key="1">
    <source>
        <dbReference type="EMBL" id="CAP98070.1"/>
    </source>
</evidence>
<sequence length="145" mass="16242">MFDCDLVTSPTPRRVGPGVQGSRAFATPESKRLIGGNAEYRRRVSEPMISTLNYNTGWGRSWEMHISVTLRICPGTLSSKVTDRDCVIETKKKREVSTSSGDLPRYVLAYDICLLYFGAFFGGYFPAFSVSERCPGNIVEKTWAR</sequence>
<dbReference type="AlphaFoldDB" id="B6HRF5"/>